<dbReference type="InterPro" id="IPR029058">
    <property type="entry name" value="AB_hydrolase_fold"/>
</dbReference>
<dbReference type="Proteomes" id="UP001557465">
    <property type="component" value="Unassembled WGS sequence"/>
</dbReference>
<dbReference type="SUPFAM" id="SSF53474">
    <property type="entry name" value="alpha/beta-Hydrolases"/>
    <property type="match status" value="1"/>
</dbReference>
<evidence type="ECO:0000313" key="2">
    <source>
        <dbReference type="EMBL" id="MEX1660760.1"/>
    </source>
</evidence>
<feature type="compositionally biased region" description="Low complexity" evidence="1">
    <location>
        <begin position="303"/>
        <end position="312"/>
    </location>
</feature>
<feature type="region of interest" description="Disordered" evidence="1">
    <location>
        <begin position="1"/>
        <end position="23"/>
    </location>
</feature>
<feature type="region of interest" description="Disordered" evidence="1">
    <location>
        <begin position="299"/>
        <end position="347"/>
    </location>
</feature>
<proteinExistence type="predicted"/>
<evidence type="ECO:0000256" key="1">
    <source>
        <dbReference type="SAM" id="MobiDB-lite"/>
    </source>
</evidence>
<evidence type="ECO:0008006" key="4">
    <source>
        <dbReference type="Google" id="ProtNLM"/>
    </source>
</evidence>
<dbReference type="RefSeq" id="WP_368390987.1">
    <property type="nucleotide sequence ID" value="NZ_JBFRYC010000002.1"/>
</dbReference>
<reference evidence="2 3" key="1">
    <citation type="journal article" date="2011" name="Int. J. Syst. Evol. Microbiol.">
        <title>Zhongshania antarctica gen. nov., sp. nov. and Zhongshania guokunii sp. nov., gammaproteobacteria respectively isolated from coastal attached (fast) ice and surface seawater of the Antarctic.</title>
        <authorList>
            <person name="Li H.J."/>
            <person name="Zhang X.Y."/>
            <person name="Chen C.X."/>
            <person name="Zhang Y.J."/>
            <person name="Gao Z.M."/>
            <person name="Yu Y."/>
            <person name="Chen X.L."/>
            <person name="Chen B."/>
            <person name="Zhang Y.Z."/>
        </authorList>
    </citation>
    <scope>NUCLEOTIDE SEQUENCE [LARGE SCALE GENOMIC DNA]</scope>
    <source>
        <strain evidence="2 3">15-R06ZXC-3</strain>
    </source>
</reference>
<name>A0ABV3THG0_9RHOB</name>
<evidence type="ECO:0000313" key="3">
    <source>
        <dbReference type="Proteomes" id="UP001557465"/>
    </source>
</evidence>
<sequence length="762" mass="83879">MADDFEEDGVPDATPSQDGAPDAERDLLPEWYREIFPAGPRDGFYEKLGAHALIHIARAPDCLVVTFDNLSDAGYPGYDIRPWAEKFIREQGWSHLGIVAQGPTWYRDAQLIARMEALRDAGFFARYSRVVMAGASMGGFGALAFADLAPGCDVIAFSPQSTLNADLVPWERRFDKGRAQDWSLPRSDSALTVGQAGRVWVVYDPFLKPDLDQIARLPQDKTVHLKAFGQGHKTALVLRRMDLLKSVMLEAVEGRLTPQWFYKATRARKDIYLYRKVMEEHLVARGKAHRVERMVQAFRARRQSQAAQSPQPATEPPPPEPDRPRESTPLRLSDAQRRAAPIASASLGSGRKPCTLGNVWQLEQYGESLRYLSDQYGDRVMGFEERAGVTLAQTPQVALGMVSFGGATAIPRPLPERFDYHLRDELLGQDIAPFGAEAQGVCTLSMARNMRHALRSVIAFSHGQPGIVAAESAPGSDLIHGLMDRITTARDTLLDWGKILFVDRISLDLLTGSPDLSELEAARHYLAAITALKREVALAAGQDSLPIAVISQKPGGRWDGRSEVILAEGRLDIHEPALGLRVATPTYMLRFMPETAATLAPQDRLWVDEMEALAVDAALNGQAWFCPSLRQVFMQGSELVAEFATMGPLEFDSSMPAGRHGFTLHGCENAVQITGLRLDVPRPGSQRVILTLDGLPEGGAPTLSYAWGATRRNAQDEAPANHGALRERWHRDSLLQPGRSLHRYALSGRLPIMPSDLSEAAA</sequence>
<protein>
    <recommendedName>
        <fullName evidence="4">Alpha/beta hydrolase</fullName>
    </recommendedName>
</protein>
<dbReference type="EMBL" id="JBFRYC010000002">
    <property type="protein sequence ID" value="MEX1660760.1"/>
    <property type="molecule type" value="Genomic_DNA"/>
</dbReference>
<organism evidence="2 3">
    <name type="scientific">Thioclava arctica</name>
    <dbReference type="NCBI Taxonomy" id="3238301"/>
    <lineage>
        <taxon>Bacteria</taxon>
        <taxon>Pseudomonadati</taxon>
        <taxon>Pseudomonadota</taxon>
        <taxon>Alphaproteobacteria</taxon>
        <taxon>Rhodobacterales</taxon>
        <taxon>Paracoccaceae</taxon>
        <taxon>Thioclava</taxon>
    </lineage>
</organism>
<accession>A0ABV3THG0</accession>
<feature type="compositionally biased region" description="Acidic residues" evidence="1">
    <location>
        <begin position="1"/>
        <end position="10"/>
    </location>
</feature>
<keyword evidence="3" id="KW-1185">Reference proteome</keyword>
<comment type="caution">
    <text evidence="2">The sequence shown here is derived from an EMBL/GenBank/DDBJ whole genome shotgun (WGS) entry which is preliminary data.</text>
</comment>
<gene>
    <name evidence="2" type="ORF">AB4874_03730</name>
</gene>